<dbReference type="InterPro" id="IPR052031">
    <property type="entry name" value="Membrane_Transporter-Flippase"/>
</dbReference>
<feature type="transmembrane region" description="Helical" evidence="7">
    <location>
        <begin position="386"/>
        <end position="406"/>
    </location>
</feature>
<dbReference type="InterPro" id="IPR002528">
    <property type="entry name" value="MATE_fam"/>
</dbReference>
<dbReference type="AlphaFoldDB" id="A0A964RPA9"/>
<keyword evidence="4 7" id="KW-0812">Transmembrane</keyword>
<evidence type="ECO:0000256" key="1">
    <source>
        <dbReference type="ARBA" id="ARBA00004651"/>
    </source>
</evidence>
<dbReference type="PANTHER" id="PTHR43549:SF3">
    <property type="entry name" value="MULTIDRUG RESISTANCE PROTEIN YPNP-RELATED"/>
    <property type="match status" value="1"/>
</dbReference>
<evidence type="ECO:0000313" key="8">
    <source>
        <dbReference type="EMBL" id="MVX65299.1"/>
    </source>
</evidence>
<dbReference type="GO" id="GO:0042910">
    <property type="term" value="F:xenobiotic transmembrane transporter activity"/>
    <property type="evidence" value="ECO:0007669"/>
    <property type="project" value="InterPro"/>
</dbReference>
<feature type="transmembrane region" description="Helical" evidence="7">
    <location>
        <begin position="133"/>
        <end position="155"/>
    </location>
</feature>
<dbReference type="Pfam" id="PF01554">
    <property type="entry name" value="MatE"/>
    <property type="match status" value="2"/>
</dbReference>
<keyword evidence="5 7" id="KW-1133">Transmembrane helix</keyword>
<feature type="transmembrane region" description="Helical" evidence="7">
    <location>
        <begin position="315"/>
        <end position="334"/>
    </location>
</feature>
<dbReference type="InterPro" id="IPR048279">
    <property type="entry name" value="MdtK-like"/>
</dbReference>
<dbReference type="PANTHER" id="PTHR43549">
    <property type="entry name" value="MULTIDRUG RESISTANCE PROTEIN YPNP-RELATED"/>
    <property type="match status" value="1"/>
</dbReference>
<keyword evidence="3" id="KW-1003">Cell membrane</keyword>
<protein>
    <submittedName>
        <fullName evidence="8">MATE family efflux transporter</fullName>
    </submittedName>
</protein>
<dbReference type="GO" id="GO:0005886">
    <property type="term" value="C:plasma membrane"/>
    <property type="evidence" value="ECO:0007669"/>
    <property type="project" value="UniProtKB-SubCell"/>
</dbReference>
<dbReference type="GO" id="GO:0015297">
    <property type="term" value="F:antiporter activity"/>
    <property type="evidence" value="ECO:0007669"/>
    <property type="project" value="InterPro"/>
</dbReference>
<accession>A0A964RPA9</accession>
<evidence type="ECO:0000256" key="4">
    <source>
        <dbReference type="ARBA" id="ARBA00022692"/>
    </source>
</evidence>
<comment type="caution">
    <text evidence="8">The sequence shown here is derived from an EMBL/GenBank/DDBJ whole genome shotgun (WGS) entry which is preliminary data.</text>
</comment>
<feature type="transmembrane region" description="Helical" evidence="7">
    <location>
        <begin position="167"/>
        <end position="186"/>
    </location>
</feature>
<feature type="transmembrane region" description="Helical" evidence="7">
    <location>
        <begin position="412"/>
        <end position="435"/>
    </location>
</feature>
<feature type="transmembrane region" description="Helical" evidence="7">
    <location>
        <begin position="12"/>
        <end position="31"/>
    </location>
</feature>
<feature type="transmembrane region" description="Helical" evidence="7">
    <location>
        <begin position="60"/>
        <end position="80"/>
    </location>
</feature>
<dbReference type="Proteomes" id="UP000656077">
    <property type="component" value="Unassembled WGS sequence"/>
</dbReference>
<reference evidence="8" key="1">
    <citation type="submission" date="2019-12" db="EMBL/GenBank/DDBJ databases">
        <title>Microbes associate with the intestines of laboratory mice.</title>
        <authorList>
            <person name="Navarre W."/>
            <person name="Wong E."/>
        </authorList>
    </citation>
    <scope>NUCLEOTIDE SEQUENCE</scope>
    <source>
        <strain evidence="8">NM79_F5</strain>
    </source>
</reference>
<dbReference type="EMBL" id="WSRQ01000029">
    <property type="protein sequence ID" value="MVX65299.1"/>
    <property type="molecule type" value="Genomic_DNA"/>
</dbReference>
<feature type="transmembrane region" description="Helical" evidence="7">
    <location>
        <begin position="92"/>
        <end position="113"/>
    </location>
</feature>
<evidence type="ECO:0000256" key="5">
    <source>
        <dbReference type="ARBA" id="ARBA00022989"/>
    </source>
</evidence>
<evidence type="ECO:0000256" key="6">
    <source>
        <dbReference type="ARBA" id="ARBA00023136"/>
    </source>
</evidence>
<sequence>MIKDMTKGNIPKHLIGFSIPLVVGNLLQLTYNAVDSIVVGRFSGTDALAAVGAANPVMNIAILGITGICIGASVLMSEFFGAGKHEELKKEISTTLIFGCFFSLLIVVLGLISSKVILSLLGVPNEILDSSTLYLRIIFVAMPFTYLYNAVSAAMRSVGDSKTPIRFLAIASILNGCLDFIFIGGFNMGVLGAGLATAIAEACSAIFCIIYIYMKVPLLRLTRSDIRIDMNLLKKTLQHGSITALQQSCQPIGKLLIQGFINPLGVAAIAAFNAVNRVDDFAFTPQQSISSGIMTFVAQNRGANNKRRIKDGFRIGLFIEFCYWILICIVILFLKEPIMKLFVSSNDTSMINLGVHYLGLMAFFYILPSFTNGIQGFFRGMGNMKITLISTLIQISFRTLFVYALVHNIGMVSVAYASLIGWIFMLAYEVPYYFVYKRKNDLLKDSNKFEEKMQLQE</sequence>
<keyword evidence="6 7" id="KW-0472">Membrane</keyword>
<dbReference type="RefSeq" id="WP_160360050.1">
    <property type="nucleotide sequence ID" value="NZ_WSRQ01000029.1"/>
</dbReference>
<dbReference type="CDD" id="cd13138">
    <property type="entry name" value="MATE_yoeA_like"/>
    <property type="match status" value="1"/>
</dbReference>
<proteinExistence type="predicted"/>
<comment type="subcellular location">
    <subcellularLocation>
        <location evidence="1">Cell membrane</location>
        <topology evidence="1">Multi-pass membrane protein</topology>
    </subcellularLocation>
</comment>
<keyword evidence="2" id="KW-0813">Transport</keyword>
<dbReference type="NCBIfam" id="TIGR00797">
    <property type="entry name" value="matE"/>
    <property type="match status" value="1"/>
</dbReference>
<evidence type="ECO:0000313" key="9">
    <source>
        <dbReference type="Proteomes" id="UP000656077"/>
    </source>
</evidence>
<gene>
    <name evidence="8" type="ORF">GKZ28_16525</name>
</gene>
<evidence type="ECO:0000256" key="7">
    <source>
        <dbReference type="SAM" id="Phobius"/>
    </source>
</evidence>
<evidence type="ECO:0000256" key="3">
    <source>
        <dbReference type="ARBA" id="ARBA00022475"/>
    </source>
</evidence>
<feature type="transmembrane region" description="Helical" evidence="7">
    <location>
        <begin position="192"/>
        <end position="214"/>
    </location>
</feature>
<evidence type="ECO:0000256" key="2">
    <source>
        <dbReference type="ARBA" id="ARBA00022448"/>
    </source>
</evidence>
<feature type="transmembrane region" description="Helical" evidence="7">
    <location>
        <begin position="354"/>
        <end position="374"/>
    </location>
</feature>
<organism evidence="8 9">
    <name type="scientific">Clostridium chromiireducens</name>
    <dbReference type="NCBI Taxonomy" id="225345"/>
    <lineage>
        <taxon>Bacteria</taxon>
        <taxon>Bacillati</taxon>
        <taxon>Bacillota</taxon>
        <taxon>Clostridia</taxon>
        <taxon>Eubacteriales</taxon>
        <taxon>Clostridiaceae</taxon>
        <taxon>Clostridium</taxon>
    </lineage>
</organism>
<dbReference type="PIRSF" id="PIRSF006603">
    <property type="entry name" value="DinF"/>
    <property type="match status" value="1"/>
</dbReference>
<name>A0A964RPA9_9CLOT</name>